<dbReference type="InterPro" id="IPR014388">
    <property type="entry name" value="3-oxoacid_CoA-transferase"/>
</dbReference>
<protein>
    <recommendedName>
        <fullName evidence="3">Succinyl-CoA:3-ketoacid-coenzyme A transferase</fullName>
        <ecNumber evidence="3">2.8.3.5</ecNumber>
    </recommendedName>
</protein>
<keyword evidence="3" id="KW-0496">Mitochondrion</keyword>
<dbReference type="Pfam" id="PF01144">
    <property type="entry name" value="CoA_trans"/>
    <property type="match status" value="2"/>
</dbReference>
<dbReference type="GO" id="GO:0008260">
    <property type="term" value="F:succinyl-CoA:3-oxo-acid CoA-transferase activity"/>
    <property type="evidence" value="ECO:0007669"/>
    <property type="project" value="UniProtKB-EC"/>
</dbReference>
<dbReference type="InterPro" id="IPR037171">
    <property type="entry name" value="NagB/RpiA_transferase-like"/>
</dbReference>
<dbReference type="NCBIfam" id="TIGR02429">
    <property type="entry name" value="pcaI_scoA_fam"/>
    <property type="match status" value="1"/>
</dbReference>
<evidence type="ECO:0000313" key="5">
    <source>
        <dbReference type="Proteomes" id="UP000046393"/>
    </source>
</evidence>
<dbReference type="EC" id="2.8.3.5" evidence="3"/>
<dbReference type="InterPro" id="IPR012792">
    <property type="entry name" value="3-oxoacid_CoA-transf_A"/>
</dbReference>
<dbReference type="SUPFAM" id="SSF100950">
    <property type="entry name" value="NagB/RpiA/CoA transferase-like"/>
    <property type="match status" value="2"/>
</dbReference>
<keyword evidence="5" id="KW-1185">Reference proteome</keyword>
<dbReference type="AlphaFoldDB" id="A0A0N5AA86"/>
<comment type="pathway">
    <text evidence="3">Ketone metabolism; succinyl-CoA degradation; acetoacetyl-CoA from succinyl-CoA: step 1/1.</text>
</comment>
<keyword evidence="2 3" id="KW-0808">Transferase</keyword>
<evidence type="ECO:0000313" key="6">
    <source>
        <dbReference type="WBParaSite" id="SMUV_0000105301-mRNA-1"/>
    </source>
</evidence>
<accession>A0A0N5AA86</accession>
<evidence type="ECO:0000256" key="4">
    <source>
        <dbReference type="PIRSR" id="PIRSR000858-1"/>
    </source>
</evidence>
<comment type="catalytic activity">
    <reaction evidence="3">
        <text>a 3-oxo acid + succinyl-CoA = a 3-oxoacyl-CoA + succinate</text>
        <dbReference type="Rhea" id="RHEA:24564"/>
        <dbReference type="ChEBI" id="CHEBI:30031"/>
        <dbReference type="ChEBI" id="CHEBI:35973"/>
        <dbReference type="ChEBI" id="CHEBI:57292"/>
        <dbReference type="ChEBI" id="CHEBI:90726"/>
        <dbReference type="EC" id="2.8.3.5"/>
    </reaction>
</comment>
<proteinExistence type="inferred from homology"/>
<dbReference type="PIRSF" id="PIRSF000858">
    <property type="entry name" value="SCOT-t"/>
    <property type="match status" value="1"/>
</dbReference>
<dbReference type="UniPathway" id="UPA00929">
    <property type="reaction ID" value="UER00894"/>
</dbReference>
<dbReference type="Gene3D" id="3.40.1080.10">
    <property type="entry name" value="Glutaconate Coenzyme A-transferase"/>
    <property type="match status" value="2"/>
</dbReference>
<feature type="active site" description="5-glutamyl coenzyme A thioester intermediate" evidence="4">
    <location>
        <position position="340"/>
    </location>
</feature>
<dbReference type="InterPro" id="IPR004165">
    <property type="entry name" value="CoA_trans_fam_I"/>
</dbReference>
<dbReference type="FunFam" id="3.40.1080.10:FF:000002">
    <property type="entry name" value="Succinyl-CoA:3-ketoacid-coenzyme A transferase, mitochondrial"/>
    <property type="match status" value="1"/>
</dbReference>
<evidence type="ECO:0000256" key="2">
    <source>
        <dbReference type="ARBA" id="ARBA00022679"/>
    </source>
</evidence>
<dbReference type="PANTHER" id="PTHR13707:SF23">
    <property type="entry name" value="SUCCINYL-COA:3-KETOACID-COENZYME A TRANSFERASE"/>
    <property type="match status" value="1"/>
</dbReference>
<dbReference type="PANTHER" id="PTHR13707">
    <property type="entry name" value="KETOACID-COENZYME A TRANSFERASE"/>
    <property type="match status" value="1"/>
</dbReference>
<dbReference type="STRING" id="451379.A0A0N5AA86"/>
<reference evidence="6" key="1">
    <citation type="submission" date="2017-02" db="UniProtKB">
        <authorList>
            <consortium name="WormBaseParasite"/>
        </authorList>
    </citation>
    <scope>IDENTIFICATION</scope>
</reference>
<evidence type="ECO:0000256" key="3">
    <source>
        <dbReference type="PIRNR" id="PIRNR000858"/>
    </source>
</evidence>
<dbReference type="GO" id="GO:0005739">
    <property type="term" value="C:mitochondrion"/>
    <property type="evidence" value="ECO:0007669"/>
    <property type="project" value="TreeGrafter"/>
</dbReference>
<dbReference type="Proteomes" id="UP000046393">
    <property type="component" value="Unplaced"/>
</dbReference>
<dbReference type="GO" id="GO:0046952">
    <property type="term" value="P:ketone body catabolic process"/>
    <property type="evidence" value="ECO:0007669"/>
    <property type="project" value="InterPro"/>
</dbReference>
<comment type="similarity">
    <text evidence="1 3">Belongs to the 3-oxoacid CoA-transferase family.</text>
</comment>
<organism evidence="5 6">
    <name type="scientific">Syphacia muris</name>
    <dbReference type="NCBI Taxonomy" id="451379"/>
    <lineage>
        <taxon>Eukaryota</taxon>
        <taxon>Metazoa</taxon>
        <taxon>Ecdysozoa</taxon>
        <taxon>Nematoda</taxon>
        <taxon>Chromadorea</taxon>
        <taxon>Rhabditida</taxon>
        <taxon>Spirurina</taxon>
        <taxon>Oxyuridomorpha</taxon>
        <taxon>Oxyuroidea</taxon>
        <taxon>Oxyuridae</taxon>
        <taxon>Syphacia</taxon>
    </lineage>
</organism>
<evidence type="ECO:0000256" key="1">
    <source>
        <dbReference type="ARBA" id="ARBA00007154"/>
    </source>
</evidence>
<dbReference type="SMART" id="SM00882">
    <property type="entry name" value="CoA_trans"/>
    <property type="match status" value="2"/>
</dbReference>
<comment type="function">
    <text evidence="3">Key enzyme for ketone body catabolism. Transfers the CoA moiety from succinate to acetoacetate. Formation of the enzyme-CoA intermediate proceeds via an unstable anhydride species formed between the carboxylate groups of the enzyme and substrate.</text>
</comment>
<dbReference type="WBParaSite" id="SMUV_0000105301-mRNA-1">
    <property type="protein sequence ID" value="SMUV_0000105301-mRNA-1"/>
    <property type="gene ID" value="SMUV_0000105301"/>
</dbReference>
<sequence>MLYEKSEEFTAVTVLQDIFLMKIAKFTLPFSTSCKYSVQIYSDPFEAVKDISDKAKLLIGGYGLCGIPENLIKGVVKNGAKDLVCVSSDAAVDNCGLSLLLQKRQVKKLIASYVGGNSVFRKQYAQGEIDLELTPQGTLSERIRCGGAGIPAFYCPTGYGTLIQEGGLPTRYKKNGEIYEASSAKEVRVFNGINYVLEEAIVADFALIKAWKADKLGNLVFRYTAGNFNIPMCKAAKTTVVEVEELVDIGKLSPSEIHVPSIYCHRIVVGSNYEKDVEKLGMEFGEKANPILPAAKTREFIAKRVALEFKDGMYVSVGPGIPANSLKYLSKEVTVHLSTETGALCVTSCLNKKEADSDLIDSGRKAIKLLPGAAVYGSDEAYAQIRGGHIDLVVVGGLQVSETGDLANWLVPGSTIKGVGGLMDLVSSQATKVIVAMEHVTDGKPNIVNHCSLPLTAKNCVSRIITDMAVFDVDLVNGLTLIEVRDDLTVEDIIENTGCAFKVSSELQPMSNGSGCS</sequence>
<name>A0A0N5AA86_9BILA</name>